<dbReference type="PANTHER" id="PTHR43772:SF2">
    <property type="entry name" value="PUTATIVE (AFU_ORTHOLOGUE AFUA_2G04480)-RELATED"/>
    <property type="match status" value="1"/>
</dbReference>
<gene>
    <name evidence="5" type="ORF">CI1B_26980</name>
</gene>
<sequence>MIIQFRCERDHARRWMCRETLHVNGEDIPVQIAWTATTEPRPAGLEALFALERVVLRKGKAGGADMVKALPEQSQARLGDADVVVDFTTAERDRDSAAKLYLRPRFNGVAGENAALAAILAGNLPVIEIVNERDGTVIDRGHPSAEVAAGLSGGLDTVMARTLSMLAAAVSGAPRLVPQLAYSMGAPRKPAPYVLRGVATSIAKEIYRLCCYAPHWHVGWRYNDNSDIWQTRDLSGPAWNVLADPGNHFYADPVPVTWQGRTVVFFEDLDHRVGKGIISAIEFDGKGPIGDVFAVLEEPWHLSYPFLIEQNGELWMIPESTGHRDVPVYKCVRFPDKWERHATLLSGLELADVTITQHNGLYYMFGAWRDGTGGYSDTLAIYYAEQLFGPWQPHASNPILMDRATTRPAGNFVTIDGRLWRPVQDCTNGYGAALGLAEILELSPTTYRQTVRHLLKPGPLWTGRKLHTLNRCGTLEVIDGSRVQPKTTALLNRFRSSGKSSQPEWRGAIAKPVAERQH</sequence>
<dbReference type="GO" id="GO:0045493">
    <property type="term" value="P:xylan catabolic process"/>
    <property type="evidence" value="ECO:0007669"/>
    <property type="project" value="UniProtKB-KW"/>
</dbReference>
<feature type="domain" description="Glucosamine inositolphosphorylceramide transferase 1 N-terminal" evidence="4">
    <location>
        <begin position="248"/>
        <end position="468"/>
    </location>
</feature>
<keyword evidence="2" id="KW-0119">Carbohydrate metabolism</keyword>
<dbReference type="PANTHER" id="PTHR43772">
    <property type="entry name" value="ENDO-1,4-BETA-XYLANASE"/>
    <property type="match status" value="1"/>
</dbReference>
<dbReference type="InterPro" id="IPR023296">
    <property type="entry name" value="Glyco_hydro_beta-prop_sf"/>
</dbReference>
<dbReference type="RefSeq" id="WP_139859584.1">
    <property type="nucleotide sequence ID" value="NZ_CAADFC020000009.1"/>
</dbReference>
<name>A0A508T3F0_9BRAD</name>
<protein>
    <recommendedName>
        <fullName evidence="4">Glucosamine inositolphosphorylceramide transferase 1 N-terminal domain-containing protein</fullName>
    </recommendedName>
</protein>
<dbReference type="SUPFAM" id="SSF75005">
    <property type="entry name" value="Arabinanase/levansucrase/invertase"/>
    <property type="match status" value="1"/>
</dbReference>
<evidence type="ECO:0000256" key="2">
    <source>
        <dbReference type="ARBA" id="ARBA00023277"/>
    </source>
</evidence>
<evidence type="ECO:0000256" key="1">
    <source>
        <dbReference type="ARBA" id="ARBA00022651"/>
    </source>
</evidence>
<keyword evidence="1" id="KW-0624">Polysaccharide degradation</keyword>
<evidence type="ECO:0000313" key="5">
    <source>
        <dbReference type="EMBL" id="VIO69479.1"/>
    </source>
</evidence>
<dbReference type="EMBL" id="CAADFC020000009">
    <property type="protein sequence ID" value="VIO69479.1"/>
    <property type="molecule type" value="Genomic_DNA"/>
</dbReference>
<dbReference type="Pfam" id="PF24793">
    <property type="entry name" value="GINT1_N"/>
    <property type="match status" value="1"/>
</dbReference>
<dbReference type="Gene3D" id="2.115.10.20">
    <property type="entry name" value="Glycosyl hydrolase domain, family 43"/>
    <property type="match status" value="1"/>
</dbReference>
<organism evidence="5 6">
    <name type="scientific">Bradyrhizobium ivorense</name>
    <dbReference type="NCBI Taxonomy" id="2511166"/>
    <lineage>
        <taxon>Bacteria</taxon>
        <taxon>Pseudomonadati</taxon>
        <taxon>Pseudomonadota</taxon>
        <taxon>Alphaproteobacteria</taxon>
        <taxon>Hyphomicrobiales</taxon>
        <taxon>Nitrobacteraceae</taxon>
        <taxon>Bradyrhizobium</taxon>
    </lineage>
</organism>
<dbReference type="AlphaFoldDB" id="A0A508T3F0"/>
<accession>A0A508T3F0</accession>
<proteinExistence type="predicted"/>
<comment type="caution">
    <text evidence="5">The sequence shown here is derived from an EMBL/GenBank/DDBJ whole genome shotgun (WGS) entry which is preliminary data.</text>
</comment>
<keyword evidence="6" id="KW-1185">Reference proteome</keyword>
<dbReference type="InterPro" id="IPR056442">
    <property type="entry name" value="GINT1_N"/>
</dbReference>
<evidence type="ECO:0000313" key="6">
    <source>
        <dbReference type="Proteomes" id="UP000328092"/>
    </source>
</evidence>
<dbReference type="OrthoDB" id="3771157at2"/>
<feature type="region of interest" description="Disordered" evidence="3">
    <location>
        <begin position="495"/>
        <end position="518"/>
    </location>
</feature>
<dbReference type="InterPro" id="IPR052176">
    <property type="entry name" value="Glycosyl_Hydrlase_43_Enz"/>
</dbReference>
<dbReference type="Proteomes" id="UP000328092">
    <property type="component" value="Unassembled WGS sequence"/>
</dbReference>
<evidence type="ECO:0000256" key="3">
    <source>
        <dbReference type="SAM" id="MobiDB-lite"/>
    </source>
</evidence>
<evidence type="ECO:0000259" key="4">
    <source>
        <dbReference type="Pfam" id="PF24793"/>
    </source>
</evidence>
<keyword evidence="1" id="KW-0858">Xylan degradation</keyword>
<reference evidence="5" key="1">
    <citation type="submission" date="2019-02" db="EMBL/GenBank/DDBJ databases">
        <authorList>
            <person name="Pothier F.J."/>
        </authorList>
    </citation>
    <scope>NUCLEOTIDE SEQUENCE</scope>
    <source>
        <strain evidence="5">CI-1B</strain>
    </source>
</reference>